<gene>
    <name evidence="1" type="ORF">LCGC14_0667930</name>
</gene>
<accession>A0A0F9RBX1</accession>
<dbReference type="AlphaFoldDB" id="A0A0F9RBX1"/>
<protein>
    <submittedName>
        <fullName evidence="1">Uncharacterized protein</fullName>
    </submittedName>
</protein>
<dbReference type="EMBL" id="LAZR01001304">
    <property type="protein sequence ID" value="KKN46927.1"/>
    <property type="molecule type" value="Genomic_DNA"/>
</dbReference>
<proteinExistence type="predicted"/>
<evidence type="ECO:0000313" key="1">
    <source>
        <dbReference type="EMBL" id="KKN46927.1"/>
    </source>
</evidence>
<sequence>MIFRQYKCTFKMKFGNIFDFLSVKFLLFHQCTKHIFNAKYIVI</sequence>
<reference evidence="1" key="1">
    <citation type="journal article" date="2015" name="Nature">
        <title>Complex archaea that bridge the gap between prokaryotes and eukaryotes.</title>
        <authorList>
            <person name="Spang A."/>
            <person name="Saw J.H."/>
            <person name="Jorgensen S.L."/>
            <person name="Zaremba-Niedzwiedzka K."/>
            <person name="Martijn J."/>
            <person name="Lind A.E."/>
            <person name="van Eijk R."/>
            <person name="Schleper C."/>
            <person name="Guy L."/>
            <person name="Ettema T.J."/>
        </authorList>
    </citation>
    <scope>NUCLEOTIDE SEQUENCE</scope>
</reference>
<comment type="caution">
    <text evidence="1">The sequence shown here is derived from an EMBL/GenBank/DDBJ whole genome shotgun (WGS) entry which is preliminary data.</text>
</comment>
<organism evidence="1">
    <name type="scientific">marine sediment metagenome</name>
    <dbReference type="NCBI Taxonomy" id="412755"/>
    <lineage>
        <taxon>unclassified sequences</taxon>
        <taxon>metagenomes</taxon>
        <taxon>ecological metagenomes</taxon>
    </lineage>
</organism>
<name>A0A0F9RBX1_9ZZZZ</name>